<keyword evidence="2" id="KW-1185">Reference proteome</keyword>
<dbReference type="Proteomes" id="UP000183002">
    <property type="component" value="Unassembled WGS sequence"/>
</dbReference>
<dbReference type="PROSITE" id="PS51257">
    <property type="entry name" value="PROKAR_LIPOPROTEIN"/>
    <property type="match status" value="1"/>
</dbReference>
<evidence type="ECO:0000313" key="1">
    <source>
        <dbReference type="EMBL" id="SEO11491.1"/>
    </source>
</evidence>
<reference evidence="1 2" key="1">
    <citation type="submission" date="2016-10" db="EMBL/GenBank/DDBJ databases">
        <authorList>
            <person name="de Groot N.N."/>
        </authorList>
    </citation>
    <scope>NUCLEOTIDE SEQUENCE [LARGE SCALE GENOMIC DNA]</scope>
    <source>
        <strain evidence="1 2">CGMCC 1.10836</strain>
    </source>
</reference>
<evidence type="ECO:0000313" key="2">
    <source>
        <dbReference type="Proteomes" id="UP000183002"/>
    </source>
</evidence>
<dbReference type="AlphaFoldDB" id="A0A1H8M2J1"/>
<dbReference type="OrthoDB" id="7728206at2"/>
<protein>
    <recommendedName>
        <fullName evidence="3">DUF1127 domain-containing protein</fullName>
    </recommendedName>
</protein>
<dbReference type="EMBL" id="FOCO01000048">
    <property type="protein sequence ID" value="SEO11491.1"/>
    <property type="molecule type" value="Genomic_DNA"/>
</dbReference>
<dbReference type="RefSeq" id="WP_050519673.1">
    <property type="nucleotide sequence ID" value="NZ_FOCO01000048.1"/>
</dbReference>
<gene>
    <name evidence="1" type="ORF">SAMN05216227_104817</name>
</gene>
<proteinExistence type="predicted"/>
<accession>A0A1H8M2J1</accession>
<evidence type="ECO:0008006" key="3">
    <source>
        <dbReference type="Google" id="ProtNLM"/>
    </source>
</evidence>
<sequence>MKTDFSAVGIPNFWLQLRHAAGSFASFFAGCASTVYKGLANLVTNLQIGRMESVLRRMSDEELAQIGITRSGIKRHAKFLVSYEYDGL</sequence>
<organism evidence="1 2">
    <name type="scientific">Pseudorhodobacter antarcticus</name>
    <dbReference type="NCBI Taxonomy" id="1077947"/>
    <lineage>
        <taxon>Bacteria</taxon>
        <taxon>Pseudomonadati</taxon>
        <taxon>Pseudomonadota</taxon>
        <taxon>Alphaproteobacteria</taxon>
        <taxon>Rhodobacterales</taxon>
        <taxon>Paracoccaceae</taxon>
        <taxon>Pseudorhodobacter</taxon>
    </lineage>
</organism>
<name>A0A1H8M2J1_9RHOB</name>